<name>A0A813M531_9BILA</name>
<dbReference type="AlphaFoldDB" id="A0A813M531"/>
<dbReference type="CDD" id="cd01767">
    <property type="entry name" value="UBX"/>
    <property type="match status" value="1"/>
</dbReference>
<feature type="compositionally biased region" description="Basic and acidic residues" evidence="1">
    <location>
        <begin position="1"/>
        <end position="10"/>
    </location>
</feature>
<evidence type="ECO:0000313" key="4">
    <source>
        <dbReference type="Proteomes" id="UP000663879"/>
    </source>
</evidence>
<evidence type="ECO:0000256" key="1">
    <source>
        <dbReference type="SAM" id="MobiDB-lite"/>
    </source>
</evidence>
<accession>A0A813M531</accession>
<dbReference type="InterPro" id="IPR029071">
    <property type="entry name" value="Ubiquitin-like_domsf"/>
</dbReference>
<evidence type="ECO:0000313" key="3">
    <source>
        <dbReference type="EMBL" id="CAF0712977.1"/>
    </source>
</evidence>
<feature type="region of interest" description="Disordered" evidence="1">
    <location>
        <begin position="1"/>
        <end position="24"/>
    </location>
</feature>
<keyword evidence="4" id="KW-1185">Reference proteome</keyword>
<proteinExistence type="predicted"/>
<sequence length="160" mass="18405">MANDKNDSKKMIPKPPTIPRNSVNLNSRQKFIKSPDFENEPDHITEILNTTLSPRPSSSKYQALPKIGTKIPSSKILIGFRLPNGSKIQKEFKTNDKISAVLDYALDEYFKLDNTKKTIKNKFTLLQMPNLILENLNQSLESYKIENRSMIFLIEKDLIH</sequence>
<dbReference type="PROSITE" id="PS50033">
    <property type="entry name" value="UBX"/>
    <property type="match status" value="1"/>
</dbReference>
<evidence type="ECO:0000259" key="2">
    <source>
        <dbReference type="PROSITE" id="PS50033"/>
    </source>
</evidence>
<dbReference type="SUPFAM" id="SSF54236">
    <property type="entry name" value="Ubiquitin-like"/>
    <property type="match status" value="1"/>
</dbReference>
<reference evidence="3" key="1">
    <citation type="submission" date="2021-02" db="EMBL/GenBank/DDBJ databases">
        <authorList>
            <person name="Nowell W R."/>
        </authorList>
    </citation>
    <scope>NUCLEOTIDE SEQUENCE</scope>
    <source>
        <strain evidence="3">Ploen Becks lab</strain>
    </source>
</reference>
<dbReference type="InterPro" id="IPR001012">
    <property type="entry name" value="UBX_dom"/>
</dbReference>
<protein>
    <recommendedName>
        <fullName evidence="2">UBX domain-containing protein</fullName>
    </recommendedName>
</protein>
<dbReference type="Proteomes" id="UP000663879">
    <property type="component" value="Unassembled WGS sequence"/>
</dbReference>
<dbReference type="OrthoDB" id="10481948at2759"/>
<feature type="domain" description="UBX" evidence="2">
    <location>
        <begin position="71"/>
        <end position="153"/>
    </location>
</feature>
<organism evidence="3 4">
    <name type="scientific">Brachionus calyciflorus</name>
    <dbReference type="NCBI Taxonomy" id="104777"/>
    <lineage>
        <taxon>Eukaryota</taxon>
        <taxon>Metazoa</taxon>
        <taxon>Spiralia</taxon>
        <taxon>Gnathifera</taxon>
        <taxon>Rotifera</taxon>
        <taxon>Eurotatoria</taxon>
        <taxon>Monogononta</taxon>
        <taxon>Pseudotrocha</taxon>
        <taxon>Ploima</taxon>
        <taxon>Brachionidae</taxon>
        <taxon>Brachionus</taxon>
    </lineage>
</organism>
<dbReference type="EMBL" id="CAJNOC010000079">
    <property type="protein sequence ID" value="CAF0712977.1"/>
    <property type="molecule type" value="Genomic_DNA"/>
</dbReference>
<dbReference type="Gene3D" id="3.10.20.90">
    <property type="entry name" value="Phosphatidylinositol 3-kinase Catalytic Subunit, Chain A, domain 1"/>
    <property type="match status" value="1"/>
</dbReference>
<dbReference type="Pfam" id="PF00789">
    <property type="entry name" value="UBX"/>
    <property type="match status" value="1"/>
</dbReference>
<comment type="caution">
    <text evidence="3">The sequence shown here is derived from an EMBL/GenBank/DDBJ whole genome shotgun (WGS) entry which is preliminary data.</text>
</comment>
<gene>
    <name evidence="3" type="ORF">OXX778_LOCUS1287</name>
</gene>